<proteinExistence type="predicted"/>
<reference evidence="2" key="1">
    <citation type="submission" date="2020-06" db="EMBL/GenBank/DDBJ databases">
        <authorList>
            <person name="Onetto C."/>
        </authorList>
    </citation>
    <scope>NUCLEOTIDE SEQUENCE</scope>
</reference>
<feature type="non-terminal residue" evidence="2">
    <location>
        <position position="1"/>
    </location>
</feature>
<gene>
    <name evidence="2" type="ORF">AWRI4620_LOCUS9133</name>
</gene>
<organism evidence="2 3">
    <name type="scientific">Aureobasidium uvarum</name>
    <dbReference type="NCBI Taxonomy" id="2773716"/>
    <lineage>
        <taxon>Eukaryota</taxon>
        <taxon>Fungi</taxon>
        <taxon>Dikarya</taxon>
        <taxon>Ascomycota</taxon>
        <taxon>Pezizomycotina</taxon>
        <taxon>Dothideomycetes</taxon>
        <taxon>Dothideomycetidae</taxon>
        <taxon>Dothideales</taxon>
        <taxon>Saccotheciaceae</taxon>
        <taxon>Aureobasidium</taxon>
    </lineage>
</organism>
<dbReference type="AlphaFoldDB" id="A0A9N8PXG4"/>
<sequence length="128" mass="14585">MKSSTFFTLASLAALAAAKINVTYTPADGQNVHSGEEVRVLWDQDKLMDLSLQLVKKQEDTNHWPLGFSWVRGDWIKLRLGPGHAEEYTFFVEGFDVNERYGLKIVDNGTSEWFSITKWTPPKHADLK</sequence>
<dbReference type="Proteomes" id="UP000745764">
    <property type="component" value="Unassembled WGS sequence"/>
</dbReference>
<keyword evidence="3" id="KW-1185">Reference proteome</keyword>
<protein>
    <submittedName>
        <fullName evidence="2">Uncharacterized protein</fullName>
    </submittedName>
</protein>
<feature type="signal peptide" evidence="1">
    <location>
        <begin position="1"/>
        <end position="18"/>
    </location>
</feature>
<accession>A0A9N8PXG4</accession>
<name>A0A9N8PXG4_9PEZI</name>
<dbReference type="EMBL" id="CAINUL010000018">
    <property type="protein sequence ID" value="CAD0114878.1"/>
    <property type="molecule type" value="Genomic_DNA"/>
</dbReference>
<evidence type="ECO:0000313" key="2">
    <source>
        <dbReference type="EMBL" id="CAD0114878.1"/>
    </source>
</evidence>
<evidence type="ECO:0000256" key="1">
    <source>
        <dbReference type="SAM" id="SignalP"/>
    </source>
</evidence>
<feature type="chain" id="PRO_5040289262" evidence="1">
    <location>
        <begin position="19"/>
        <end position="128"/>
    </location>
</feature>
<comment type="caution">
    <text evidence="2">The sequence shown here is derived from an EMBL/GenBank/DDBJ whole genome shotgun (WGS) entry which is preliminary data.</text>
</comment>
<keyword evidence="1" id="KW-0732">Signal</keyword>
<evidence type="ECO:0000313" key="3">
    <source>
        <dbReference type="Proteomes" id="UP000745764"/>
    </source>
</evidence>
<dbReference type="OrthoDB" id="3925369at2759"/>